<dbReference type="PROSITE" id="PS00028">
    <property type="entry name" value="ZINC_FINGER_C2H2_1"/>
    <property type="match status" value="1"/>
</dbReference>
<dbReference type="EMBL" id="ML119132">
    <property type="protein sequence ID" value="RPB11931.1"/>
    <property type="molecule type" value="Genomic_DNA"/>
</dbReference>
<dbReference type="OrthoDB" id="3798762at2759"/>
<feature type="domain" description="C2H2-type" evidence="2">
    <location>
        <begin position="1"/>
        <end position="29"/>
    </location>
</feature>
<evidence type="ECO:0000256" key="1">
    <source>
        <dbReference type="PROSITE-ProRule" id="PRU00042"/>
    </source>
</evidence>
<reference evidence="3 4" key="1">
    <citation type="journal article" date="2018" name="Nat. Ecol. Evol.">
        <title>Pezizomycetes genomes reveal the molecular basis of ectomycorrhizal truffle lifestyle.</title>
        <authorList>
            <person name="Murat C."/>
            <person name="Payen T."/>
            <person name="Noel B."/>
            <person name="Kuo A."/>
            <person name="Morin E."/>
            <person name="Chen J."/>
            <person name="Kohler A."/>
            <person name="Krizsan K."/>
            <person name="Balestrini R."/>
            <person name="Da Silva C."/>
            <person name="Montanini B."/>
            <person name="Hainaut M."/>
            <person name="Levati E."/>
            <person name="Barry K.W."/>
            <person name="Belfiori B."/>
            <person name="Cichocki N."/>
            <person name="Clum A."/>
            <person name="Dockter R.B."/>
            <person name="Fauchery L."/>
            <person name="Guy J."/>
            <person name="Iotti M."/>
            <person name="Le Tacon F."/>
            <person name="Lindquist E.A."/>
            <person name="Lipzen A."/>
            <person name="Malagnac F."/>
            <person name="Mello A."/>
            <person name="Molinier V."/>
            <person name="Miyauchi S."/>
            <person name="Poulain J."/>
            <person name="Riccioni C."/>
            <person name="Rubini A."/>
            <person name="Sitrit Y."/>
            <person name="Splivallo R."/>
            <person name="Traeger S."/>
            <person name="Wang M."/>
            <person name="Zifcakova L."/>
            <person name="Wipf D."/>
            <person name="Zambonelli A."/>
            <person name="Paolocci F."/>
            <person name="Nowrousian M."/>
            <person name="Ottonello S."/>
            <person name="Baldrian P."/>
            <person name="Spatafora J.W."/>
            <person name="Henrissat B."/>
            <person name="Nagy L.G."/>
            <person name="Aury J.M."/>
            <person name="Wincker P."/>
            <person name="Grigoriev I.V."/>
            <person name="Bonfante P."/>
            <person name="Martin F.M."/>
        </authorList>
    </citation>
    <scope>NUCLEOTIDE SEQUENCE [LARGE SCALE GENOMIC DNA]</scope>
    <source>
        <strain evidence="3 4">CCBAS932</strain>
    </source>
</reference>
<evidence type="ECO:0000313" key="4">
    <source>
        <dbReference type="Proteomes" id="UP000277580"/>
    </source>
</evidence>
<evidence type="ECO:0000313" key="3">
    <source>
        <dbReference type="EMBL" id="RPB11931.1"/>
    </source>
</evidence>
<accession>A0A3N4KUA6</accession>
<proteinExistence type="predicted"/>
<dbReference type="InterPro" id="IPR036236">
    <property type="entry name" value="Znf_C2H2_sf"/>
</dbReference>
<keyword evidence="4" id="KW-1185">Reference proteome</keyword>
<organism evidence="3 4">
    <name type="scientific">Morchella conica CCBAS932</name>
    <dbReference type="NCBI Taxonomy" id="1392247"/>
    <lineage>
        <taxon>Eukaryota</taxon>
        <taxon>Fungi</taxon>
        <taxon>Dikarya</taxon>
        <taxon>Ascomycota</taxon>
        <taxon>Pezizomycotina</taxon>
        <taxon>Pezizomycetes</taxon>
        <taxon>Pezizales</taxon>
        <taxon>Morchellaceae</taxon>
        <taxon>Morchella</taxon>
    </lineage>
</organism>
<sequence>CRSKSCTAGFTTKHGFNRHCQSVHKLGKPIDCEVPGCNEVFTRKDNMIQH</sequence>
<dbReference type="InterPro" id="IPR013087">
    <property type="entry name" value="Znf_C2H2_type"/>
</dbReference>
<feature type="non-terminal residue" evidence="3">
    <location>
        <position position="1"/>
    </location>
</feature>
<dbReference type="PROSITE" id="PS50157">
    <property type="entry name" value="ZINC_FINGER_C2H2_2"/>
    <property type="match status" value="1"/>
</dbReference>
<dbReference type="AlphaFoldDB" id="A0A3N4KUA6"/>
<keyword evidence="1" id="KW-0862">Zinc</keyword>
<gene>
    <name evidence="3" type="ORF">P167DRAFT_470880</name>
</gene>
<protein>
    <recommendedName>
        <fullName evidence="2">C2H2-type domain-containing protein</fullName>
    </recommendedName>
</protein>
<evidence type="ECO:0000259" key="2">
    <source>
        <dbReference type="PROSITE" id="PS50157"/>
    </source>
</evidence>
<dbReference type="Proteomes" id="UP000277580">
    <property type="component" value="Unassembled WGS sequence"/>
</dbReference>
<dbReference type="GO" id="GO:0008270">
    <property type="term" value="F:zinc ion binding"/>
    <property type="evidence" value="ECO:0007669"/>
    <property type="project" value="UniProtKB-KW"/>
</dbReference>
<dbReference type="Gene3D" id="3.30.160.60">
    <property type="entry name" value="Classic Zinc Finger"/>
    <property type="match status" value="1"/>
</dbReference>
<dbReference type="InParanoid" id="A0A3N4KUA6"/>
<name>A0A3N4KUA6_9PEZI</name>
<keyword evidence="1" id="KW-0479">Metal-binding</keyword>
<dbReference type="SUPFAM" id="SSF57667">
    <property type="entry name" value="beta-beta-alpha zinc fingers"/>
    <property type="match status" value="1"/>
</dbReference>
<keyword evidence="1" id="KW-0863">Zinc-finger</keyword>
<feature type="non-terminal residue" evidence="3">
    <location>
        <position position="50"/>
    </location>
</feature>